<evidence type="ECO:0000313" key="6">
    <source>
        <dbReference type="EMBL" id="TKV58547.1"/>
    </source>
</evidence>
<accession>A0A4U6QE81</accession>
<proteinExistence type="inferred from homology"/>
<feature type="region of interest" description="Disordered" evidence="4">
    <location>
        <begin position="165"/>
        <end position="207"/>
    </location>
</feature>
<dbReference type="GO" id="GO:0008757">
    <property type="term" value="F:S-adenosylmethionine-dependent methyltransferase activity"/>
    <property type="evidence" value="ECO:0007669"/>
    <property type="project" value="InterPro"/>
</dbReference>
<evidence type="ECO:0000256" key="4">
    <source>
        <dbReference type="SAM" id="MobiDB-lite"/>
    </source>
</evidence>
<dbReference type="OrthoDB" id="9797252at2"/>
<evidence type="ECO:0000256" key="2">
    <source>
        <dbReference type="ARBA" id="ARBA00022603"/>
    </source>
</evidence>
<dbReference type="InterPro" id="IPR029063">
    <property type="entry name" value="SAM-dependent_MTases_sf"/>
</dbReference>
<keyword evidence="2 6" id="KW-0489">Methyltransferase</keyword>
<reference evidence="6 7" key="1">
    <citation type="submission" date="2019-05" db="EMBL/GenBank/DDBJ databases">
        <title>Nakamurella sp. N5BH11, whole genome shotgun sequence.</title>
        <authorList>
            <person name="Tuo L."/>
        </authorList>
    </citation>
    <scope>NUCLEOTIDE SEQUENCE [LARGE SCALE GENOMIC DNA]</scope>
    <source>
        <strain evidence="6 7">N5BH11</strain>
    </source>
</reference>
<dbReference type="CDD" id="cd02440">
    <property type="entry name" value="AdoMet_MTases"/>
    <property type="match status" value="1"/>
</dbReference>
<evidence type="ECO:0000259" key="5">
    <source>
        <dbReference type="Pfam" id="PF08241"/>
    </source>
</evidence>
<keyword evidence="3 6" id="KW-0808">Transferase</keyword>
<dbReference type="EMBL" id="SZZH01000003">
    <property type="protein sequence ID" value="TKV58547.1"/>
    <property type="molecule type" value="Genomic_DNA"/>
</dbReference>
<dbReference type="AlphaFoldDB" id="A0A4U6QE81"/>
<sequence>MATAGHTGPVTASRSSADDERRARLARSFDAVARDYHRYRPGYPERAVRLALPDGGADRSARWDVLDLAAGTGILTGAVLPWCRSLVAVEPLAGMREQLTGRHPSITVLDGRAEAIPLAAASVDAVLVGQAFHWFEPHAALAEVARVLRPGGVLSLLANEARDTPETRRLRRDIQTAKDRLDRPTRRRTTDGSAAVPPEPTGSPFAHPAFAIPVHTVVPWTRSLTGPQLLAEHHTHSIVLTASAARRATFDDEVRAALDRHRADRPADEPLGLPMQCHVWRAVRRS</sequence>
<dbReference type="InterPro" id="IPR051052">
    <property type="entry name" value="Diverse_substrate_MTase"/>
</dbReference>
<keyword evidence="7" id="KW-1185">Reference proteome</keyword>
<gene>
    <name evidence="6" type="ORF">FDO65_13465</name>
</gene>
<name>A0A4U6QE81_9ACTN</name>
<dbReference type="GO" id="GO:0032259">
    <property type="term" value="P:methylation"/>
    <property type="evidence" value="ECO:0007669"/>
    <property type="project" value="UniProtKB-KW"/>
</dbReference>
<evidence type="ECO:0000256" key="1">
    <source>
        <dbReference type="ARBA" id="ARBA00008361"/>
    </source>
</evidence>
<dbReference type="PANTHER" id="PTHR44942">
    <property type="entry name" value="METHYLTRANSF_11 DOMAIN-CONTAINING PROTEIN"/>
    <property type="match status" value="1"/>
</dbReference>
<dbReference type="SUPFAM" id="SSF53335">
    <property type="entry name" value="S-adenosyl-L-methionine-dependent methyltransferases"/>
    <property type="match status" value="1"/>
</dbReference>
<dbReference type="Gene3D" id="3.40.50.150">
    <property type="entry name" value="Vaccinia Virus protein VP39"/>
    <property type="match status" value="1"/>
</dbReference>
<dbReference type="Pfam" id="PF08241">
    <property type="entry name" value="Methyltransf_11"/>
    <property type="match status" value="1"/>
</dbReference>
<dbReference type="InterPro" id="IPR013216">
    <property type="entry name" value="Methyltransf_11"/>
</dbReference>
<feature type="domain" description="Methyltransferase type 11" evidence="5">
    <location>
        <begin position="66"/>
        <end position="155"/>
    </location>
</feature>
<organism evidence="6 7">
    <name type="scientific">Nakamurella flava</name>
    <dbReference type="NCBI Taxonomy" id="2576308"/>
    <lineage>
        <taxon>Bacteria</taxon>
        <taxon>Bacillati</taxon>
        <taxon>Actinomycetota</taxon>
        <taxon>Actinomycetes</taxon>
        <taxon>Nakamurellales</taxon>
        <taxon>Nakamurellaceae</taxon>
        <taxon>Nakamurella</taxon>
    </lineage>
</organism>
<evidence type="ECO:0000256" key="3">
    <source>
        <dbReference type="ARBA" id="ARBA00022679"/>
    </source>
</evidence>
<comment type="caution">
    <text evidence="6">The sequence shown here is derived from an EMBL/GenBank/DDBJ whole genome shotgun (WGS) entry which is preliminary data.</text>
</comment>
<dbReference type="Proteomes" id="UP000306985">
    <property type="component" value="Unassembled WGS sequence"/>
</dbReference>
<protein>
    <submittedName>
        <fullName evidence="6">Class I SAM-dependent methyltransferase</fullName>
    </submittedName>
</protein>
<dbReference type="PANTHER" id="PTHR44942:SF4">
    <property type="entry name" value="METHYLTRANSFERASE TYPE 11 DOMAIN-CONTAINING PROTEIN"/>
    <property type="match status" value="1"/>
</dbReference>
<feature type="compositionally biased region" description="Basic and acidic residues" evidence="4">
    <location>
        <begin position="165"/>
        <end position="190"/>
    </location>
</feature>
<comment type="similarity">
    <text evidence="1">Belongs to the methyltransferase superfamily.</text>
</comment>
<evidence type="ECO:0000313" key="7">
    <source>
        <dbReference type="Proteomes" id="UP000306985"/>
    </source>
</evidence>